<name>A0A8J4Y7K6_CHIOP</name>
<dbReference type="AlphaFoldDB" id="A0A8J4Y7K6"/>
<feature type="region of interest" description="Disordered" evidence="1">
    <location>
        <begin position="86"/>
        <end position="113"/>
    </location>
</feature>
<reference evidence="2" key="1">
    <citation type="submission" date="2020-07" db="EMBL/GenBank/DDBJ databases">
        <title>The High-quality genome of the commercially important snow crab, Chionoecetes opilio.</title>
        <authorList>
            <person name="Jeong J.-H."/>
            <person name="Ryu S."/>
        </authorList>
    </citation>
    <scope>NUCLEOTIDE SEQUENCE</scope>
    <source>
        <strain evidence="2">MADBK_172401_WGS</strain>
        <tissue evidence="2">Digestive gland</tissue>
    </source>
</reference>
<evidence type="ECO:0000313" key="3">
    <source>
        <dbReference type="Proteomes" id="UP000770661"/>
    </source>
</evidence>
<evidence type="ECO:0000313" key="2">
    <source>
        <dbReference type="EMBL" id="KAG0718701.1"/>
    </source>
</evidence>
<accession>A0A8J4Y7K6</accession>
<keyword evidence="3" id="KW-1185">Reference proteome</keyword>
<feature type="region of interest" description="Disordered" evidence="1">
    <location>
        <begin position="1"/>
        <end position="44"/>
    </location>
</feature>
<sequence length="206" mass="22384">MEVAAAPHQRRYVAHRRPLPSTPSPTHRPDAFPEDHHHPTTFHERVPVSDDIALSASRTGSVSSVCLPERVWTWIRSWGPRDVRGAGWGAPEKHPTPPHPAGGRSPFATRKDACEPHSPALVEEQGHYCFPPLNATLPSGVLSSGAATWTLASGTRETVFQNLQKHSSIHHTGHSCRVSCRVCVSGAPAVYTNVPSTEVDSDNIKP</sequence>
<protein>
    <submittedName>
        <fullName evidence="2">Uncharacterized protein</fullName>
    </submittedName>
</protein>
<feature type="compositionally biased region" description="Basic residues" evidence="1">
    <location>
        <begin position="8"/>
        <end position="18"/>
    </location>
</feature>
<comment type="caution">
    <text evidence="2">The sequence shown here is derived from an EMBL/GenBank/DDBJ whole genome shotgun (WGS) entry which is preliminary data.</text>
</comment>
<dbReference type="EMBL" id="JACEEZ010015662">
    <property type="protein sequence ID" value="KAG0718701.1"/>
    <property type="molecule type" value="Genomic_DNA"/>
</dbReference>
<feature type="compositionally biased region" description="Basic and acidic residues" evidence="1">
    <location>
        <begin position="27"/>
        <end position="44"/>
    </location>
</feature>
<evidence type="ECO:0000256" key="1">
    <source>
        <dbReference type="SAM" id="MobiDB-lite"/>
    </source>
</evidence>
<gene>
    <name evidence="2" type="ORF">GWK47_051956</name>
</gene>
<proteinExistence type="predicted"/>
<dbReference type="Proteomes" id="UP000770661">
    <property type="component" value="Unassembled WGS sequence"/>
</dbReference>
<organism evidence="2 3">
    <name type="scientific">Chionoecetes opilio</name>
    <name type="common">Atlantic snow crab</name>
    <name type="synonym">Cancer opilio</name>
    <dbReference type="NCBI Taxonomy" id="41210"/>
    <lineage>
        <taxon>Eukaryota</taxon>
        <taxon>Metazoa</taxon>
        <taxon>Ecdysozoa</taxon>
        <taxon>Arthropoda</taxon>
        <taxon>Crustacea</taxon>
        <taxon>Multicrustacea</taxon>
        <taxon>Malacostraca</taxon>
        <taxon>Eumalacostraca</taxon>
        <taxon>Eucarida</taxon>
        <taxon>Decapoda</taxon>
        <taxon>Pleocyemata</taxon>
        <taxon>Brachyura</taxon>
        <taxon>Eubrachyura</taxon>
        <taxon>Majoidea</taxon>
        <taxon>Majidae</taxon>
        <taxon>Chionoecetes</taxon>
    </lineage>
</organism>